<feature type="region of interest" description="Disordered" evidence="1">
    <location>
        <begin position="1"/>
        <end position="58"/>
    </location>
</feature>
<name>A0A382J0Q7_9ZZZZ</name>
<sequence>PAAKKEIEEASQAGEKQSPDQKAAIPAQEKADSTSQDGAGSMQDLSLVSLEDDEDQSN</sequence>
<gene>
    <name evidence="2" type="ORF">METZ01_LOCUS257841</name>
</gene>
<protein>
    <submittedName>
        <fullName evidence="2">Uncharacterized protein</fullName>
    </submittedName>
</protein>
<evidence type="ECO:0000256" key="1">
    <source>
        <dbReference type="SAM" id="MobiDB-lite"/>
    </source>
</evidence>
<dbReference type="AlphaFoldDB" id="A0A382J0Q7"/>
<organism evidence="2">
    <name type="scientific">marine metagenome</name>
    <dbReference type="NCBI Taxonomy" id="408172"/>
    <lineage>
        <taxon>unclassified sequences</taxon>
        <taxon>metagenomes</taxon>
        <taxon>ecological metagenomes</taxon>
    </lineage>
</organism>
<evidence type="ECO:0000313" key="2">
    <source>
        <dbReference type="EMBL" id="SVC04987.1"/>
    </source>
</evidence>
<feature type="non-terminal residue" evidence="2">
    <location>
        <position position="1"/>
    </location>
</feature>
<dbReference type="EMBL" id="UINC01070666">
    <property type="protein sequence ID" value="SVC04987.1"/>
    <property type="molecule type" value="Genomic_DNA"/>
</dbReference>
<accession>A0A382J0Q7</accession>
<reference evidence="2" key="1">
    <citation type="submission" date="2018-05" db="EMBL/GenBank/DDBJ databases">
        <authorList>
            <person name="Lanie J.A."/>
            <person name="Ng W.-L."/>
            <person name="Kazmierczak K.M."/>
            <person name="Andrzejewski T.M."/>
            <person name="Davidsen T.M."/>
            <person name="Wayne K.J."/>
            <person name="Tettelin H."/>
            <person name="Glass J.I."/>
            <person name="Rusch D."/>
            <person name="Podicherti R."/>
            <person name="Tsui H.-C.T."/>
            <person name="Winkler M.E."/>
        </authorList>
    </citation>
    <scope>NUCLEOTIDE SEQUENCE</scope>
</reference>
<proteinExistence type="predicted"/>